<keyword evidence="2" id="KW-1185">Reference proteome</keyword>
<dbReference type="AlphaFoldDB" id="A0A1Y0IAA5"/>
<dbReference type="KEGG" id="ome:OLMES_2646"/>
<dbReference type="PANTHER" id="PTHR46246:SF1">
    <property type="entry name" value="GUANOSINE-3',5'-BIS(DIPHOSPHATE) 3'-PYROPHOSPHOHYDROLASE MESH1"/>
    <property type="match status" value="1"/>
</dbReference>
<accession>A0A1Y0IAA5</accession>
<reference evidence="1 2" key="1">
    <citation type="submission" date="2017-05" db="EMBL/GenBank/DDBJ databases">
        <title>Genomic insights into alkan degradation activity of Oleiphilus messinensis.</title>
        <authorList>
            <person name="Kozyavkin S.A."/>
            <person name="Slesarev A.I."/>
            <person name="Golyshin P.N."/>
            <person name="Korzhenkov A."/>
            <person name="Golyshina O.N."/>
            <person name="Toshchakov S.V."/>
        </authorList>
    </citation>
    <scope>NUCLEOTIDE SEQUENCE [LARGE SCALE GENOMIC DNA]</scope>
    <source>
        <strain evidence="1 2">ME102</strain>
    </source>
</reference>
<dbReference type="OrthoDB" id="9802385at2"/>
<dbReference type="InterPro" id="IPR052194">
    <property type="entry name" value="MESH1"/>
</dbReference>
<evidence type="ECO:0000313" key="2">
    <source>
        <dbReference type="Proteomes" id="UP000196027"/>
    </source>
</evidence>
<gene>
    <name evidence="1" type="ORF">OLMES_2646</name>
</gene>
<dbReference type="Gene3D" id="1.10.3210.10">
    <property type="entry name" value="Hypothetical protein af1432"/>
    <property type="match status" value="1"/>
</dbReference>
<protein>
    <submittedName>
        <fullName evidence="1">Metal dependent phosphohydrolase</fullName>
    </submittedName>
</protein>
<keyword evidence="1" id="KW-0378">Hydrolase</keyword>
<evidence type="ECO:0000313" key="1">
    <source>
        <dbReference type="EMBL" id="ARU56696.1"/>
    </source>
</evidence>
<sequence>MSHLHLDKAKTFAFSAHEGQRYGDKPYSVHLEDVVQLLGPFGLNAQIIGYLHDVVEDTDVTLDQLQNEFGVFVAQCVDILTDKPGSNRAQRKRQTYALMARVVGDHELALVVKAADRLANVSACVKSSNLKKFTMYRDEHEQFKNAAYRQDLCESLWHELDQLIGSAL</sequence>
<dbReference type="Proteomes" id="UP000196027">
    <property type="component" value="Chromosome"/>
</dbReference>
<dbReference type="SUPFAM" id="SSF109604">
    <property type="entry name" value="HD-domain/PDEase-like"/>
    <property type="match status" value="1"/>
</dbReference>
<dbReference type="EMBL" id="CP021425">
    <property type="protein sequence ID" value="ARU56696.1"/>
    <property type="molecule type" value="Genomic_DNA"/>
</dbReference>
<name>A0A1Y0IAA5_9GAMM</name>
<dbReference type="PANTHER" id="PTHR46246">
    <property type="entry name" value="GUANOSINE-3',5'-BIS(DIPHOSPHATE) 3'-PYROPHOSPHOHYDROLASE MESH1"/>
    <property type="match status" value="1"/>
</dbReference>
<dbReference type="GO" id="GO:0008893">
    <property type="term" value="F:guanosine-3',5'-bis(diphosphate) 3'-diphosphatase activity"/>
    <property type="evidence" value="ECO:0007669"/>
    <property type="project" value="TreeGrafter"/>
</dbReference>
<dbReference type="RefSeq" id="WP_087461660.1">
    <property type="nucleotide sequence ID" value="NZ_CP021425.1"/>
</dbReference>
<organism evidence="1 2">
    <name type="scientific">Oleiphilus messinensis</name>
    <dbReference type="NCBI Taxonomy" id="141451"/>
    <lineage>
        <taxon>Bacteria</taxon>
        <taxon>Pseudomonadati</taxon>
        <taxon>Pseudomonadota</taxon>
        <taxon>Gammaproteobacteria</taxon>
        <taxon>Oceanospirillales</taxon>
        <taxon>Oleiphilaceae</taxon>
        <taxon>Oleiphilus</taxon>
    </lineage>
</organism>
<proteinExistence type="predicted"/>